<dbReference type="Proteomes" id="UP000032254">
    <property type="component" value="Unassembled WGS sequence"/>
</dbReference>
<protein>
    <submittedName>
        <fullName evidence="1">Uncharacterized protein</fullName>
    </submittedName>
</protein>
<dbReference type="PATRIC" id="fig|47853.6.peg.3813"/>
<sequence>MVPVLSGEIAALLTSSIARVRRISYVQPGGVREGDGGPIELKLENGAIFRLESGADGESLRLGVGGWCDPFAEPMSVENREFVARSGKWVAFDVSCESGYKELIGRRVGDLGLLVEFGKIVGADLSFGSTTLRVSVRADELFVELQGGDSCQ</sequence>
<reference evidence="1 2" key="1">
    <citation type="submission" date="2015-01" db="EMBL/GenBank/DDBJ databases">
        <title>Sequencing and annotation of Micromonospora carbonacea strain JXNU-1 genome.</title>
        <authorList>
            <person name="Long Z."/>
            <person name="Huang Y."/>
            <person name="Jiang Y."/>
        </authorList>
    </citation>
    <scope>NUCLEOTIDE SEQUENCE [LARGE SCALE GENOMIC DNA]</scope>
    <source>
        <strain evidence="1 2">JXNU-1</strain>
    </source>
</reference>
<accession>A0A0D0VQ50</accession>
<name>A0A0D0VQ50_9ACTN</name>
<proteinExistence type="predicted"/>
<keyword evidence="2" id="KW-1185">Reference proteome</keyword>
<gene>
    <name evidence="1" type="ORF">TK50_18235</name>
</gene>
<organism evidence="1 2">
    <name type="scientific">Micromonospora haikouensis</name>
    <dbReference type="NCBI Taxonomy" id="686309"/>
    <lineage>
        <taxon>Bacteria</taxon>
        <taxon>Bacillati</taxon>
        <taxon>Actinomycetota</taxon>
        <taxon>Actinomycetes</taxon>
        <taxon>Micromonosporales</taxon>
        <taxon>Micromonosporaceae</taxon>
        <taxon>Micromonospora</taxon>
    </lineage>
</organism>
<comment type="caution">
    <text evidence="1">The sequence shown here is derived from an EMBL/GenBank/DDBJ whole genome shotgun (WGS) entry which is preliminary data.</text>
</comment>
<evidence type="ECO:0000313" key="2">
    <source>
        <dbReference type="Proteomes" id="UP000032254"/>
    </source>
</evidence>
<dbReference type="AlphaFoldDB" id="A0A0D0VQ50"/>
<evidence type="ECO:0000313" key="1">
    <source>
        <dbReference type="EMBL" id="KIR62878.1"/>
    </source>
</evidence>
<dbReference type="EMBL" id="JXSX01000002">
    <property type="protein sequence ID" value="KIR62878.1"/>
    <property type="molecule type" value="Genomic_DNA"/>
</dbReference>